<sequence length="363" mass="41534">MKSFATLPFDVVSEILSFFNIEELIFVIGFTCTKWRTNVAFPIISKHVSENYNIDLHNFDDLFRTRDGRNVVRHILRRCVKYYANILSKYSKDDSGQTITHPPNLMEILSILKYYFSFFKCPYAQAKKPQTSHPSSKKGIFGNFLGSLFGKKHSNDTSNEPCFTTIINLNDPKDVKHVQLNTTEHPKANLDHLSKIALDGNAKVGKTAFLLCSMDGVVTNPLDPYLTTIGIDFRAKTFVIGDNIFSEKLQVWDKQSNLNWLPESYISNATFIFEMFSLTDRNTFDSLVETANNLDRFTKKEIILLGTGSDMHHLRCVTSQEASKFAFERLNGALYQDISLLETCEAKSIVWYACLLQYCLREK</sequence>
<gene>
    <name evidence="4" type="ORF">C9374_008954</name>
</gene>
<dbReference type="InterPro" id="IPR050227">
    <property type="entry name" value="Rab"/>
</dbReference>
<organism evidence="4 5">
    <name type="scientific">Naegleria lovaniensis</name>
    <name type="common">Amoeba</name>
    <dbReference type="NCBI Taxonomy" id="51637"/>
    <lineage>
        <taxon>Eukaryota</taxon>
        <taxon>Discoba</taxon>
        <taxon>Heterolobosea</taxon>
        <taxon>Tetramitia</taxon>
        <taxon>Eutetramitia</taxon>
        <taxon>Vahlkampfiidae</taxon>
        <taxon>Naegleria</taxon>
    </lineage>
</organism>
<dbReference type="Gene3D" id="3.40.50.300">
    <property type="entry name" value="P-loop containing nucleotide triphosphate hydrolases"/>
    <property type="match status" value="1"/>
</dbReference>
<dbReference type="SUPFAM" id="SSF81383">
    <property type="entry name" value="F-box domain"/>
    <property type="match status" value="1"/>
</dbReference>
<dbReference type="GO" id="GO:0005525">
    <property type="term" value="F:GTP binding"/>
    <property type="evidence" value="ECO:0007669"/>
    <property type="project" value="UniProtKB-KW"/>
</dbReference>
<dbReference type="EMBL" id="PYSW02000036">
    <property type="protein sequence ID" value="KAG2377869.1"/>
    <property type="molecule type" value="Genomic_DNA"/>
</dbReference>
<dbReference type="PANTHER" id="PTHR47977">
    <property type="entry name" value="RAS-RELATED PROTEIN RAB"/>
    <property type="match status" value="1"/>
</dbReference>
<protein>
    <recommendedName>
        <fullName evidence="3">F-box domain-containing protein</fullName>
    </recommendedName>
</protein>
<dbReference type="Pfam" id="PF00646">
    <property type="entry name" value="F-box"/>
    <property type="match status" value="1"/>
</dbReference>
<dbReference type="InterPro" id="IPR001810">
    <property type="entry name" value="F-box_dom"/>
</dbReference>
<dbReference type="SMART" id="SM00175">
    <property type="entry name" value="RAB"/>
    <property type="match status" value="1"/>
</dbReference>
<evidence type="ECO:0000313" key="4">
    <source>
        <dbReference type="EMBL" id="KAG2377869.1"/>
    </source>
</evidence>
<evidence type="ECO:0000256" key="2">
    <source>
        <dbReference type="ARBA" id="ARBA00023134"/>
    </source>
</evidence>
<keyword evidence="1" id="KW-0547">Nucleotide-binding</keyword>
<dbReference type="Proteomes" id="UP000816034">
    <property type="component" value="Unassembled WGS sequence"/>
</dbReference>
<comment type="caution">
    <text evidence="4">The sequence shown here is derived from an EMBL/GenBank/DDBJ whole genome shotgun (WGS) entry which is preliminary data.</text>
</comment>
<evidence type="ECO:0000256" key="1">
    <source>
        <dbReference type="ARBA" id="ARBA00022741"/>
    </source>
</evidence>
<name>A0AA88GI16_NAELO</name>
<keyword evidence="5" id="KW-1185">Reference proteome</keyword>
<evidence type="ECO:0000259" key="3">
    <source>
        <dbReference type="Pfam" id="PF00646"/>
    </source>
</evidence>
<dbReference type="PROSITE" id="PS51419">
    <property type="entry name" value="RAB"/>
    <property type="match status" value="1"/>
</dbReference>
<evidence type="ECO:0000313" key="5">
    <source>
        <dbReference type="Proteomes" id="UP000816034"/>
    </source>
</evidence>
<dbReference type="SUPFAM" id="SSF52540">
    <property type="entry name" value="P-loop containing nucleoside triphosphate hydrolases"/>
    <property type="match status" value="1"/>
</dbReference>
<dbReference type="InterPro" id="IPR036047">
    <property type="entry name" value="F-box-like_dom_sf"/>
</dbReference>
<feature type="domain" description="F-box" evidence="3">
    <location>
        <begin position="7"/>
        <end position="37"/>
    </location>
</feature>
<proteinExistence type="predicted"/>
<dbReference type="InterPro" id="IPR027417">
    <property type="entry name" value="P-loop_NTPase"/>
</dbReference>
<dbReference type="AlphaFoldDB" id="A0AA88GI16"/>
<dbReference type="RefSeq" id="XP_044545131.1">
    <property type="nucleotide sequence ID" value="XM_044699087.1"/>
</dbReference>
<dbReference type="InterPro" id="IPR001806">
    <property type="entry name" value="Small_GTPase"/>
</dbReference>
<dbReference type="GO" id="GO:0003924">
    <property type="term" value="F:GTPase activity"/>
    <property type="evidence" value="ECO:0007669"/>
    <property type="project" value="InterPro"/>
</dbReference>
<keyword evidence="2" id="KW-0342">GTP-binding</keyword>
<accession>A0AA88GI16</accession>
<dbReference type="GeneID" id="68101408"/>
<dbReference type="Pfam" id="PF00071">
    <property type="entry name" value="Ras"/>
    <property type="match status" value="1"/>
</dbReference>
<reference evidence="4 5" key="1">
    <citation type="journal article" date="2018" name="BMC Genomics">
        <title>The genome of Naegleria lovaniensis, the basis for a comparative approach to unravel pathogenicity factors of the human pathogenic amoeba N. fowleri.</title>
        <authorList>
            <person name="Liechti N."/>
            <person name="Schurch N."/>
            <person name="Bruggmann R."/>
            <person name="Wittwer M."/>
        </authorList>
    </citation>
    <scope>NUCLEOTIDE SEQUENCE [LARGE SCALE GENOMIC DNA]</scope>
    <source>
        <strain evidence="4 5">ATCC 30569</strain>
    </source>
</reference>